<reference evidence="1" key="1">
    <citation type="journal article" date="2021" name="Environ. Microbiol.">
        <title>Gene family expansions and transcriptome signatures uncover fungal adaptations to wood decay.</title>
        <authorList>
            <person name="Hage H."/>
            <person name="Miyauchi S."/>
            <person name="Viragh M."/>
            <person name="Drula E."/>
            <person name="Min B."/>
            <person name="Chaduli D."/>
            <person name="Navarro D."/>
            <person name="Favel A."/>
            <person name="Norest M."/>
            <person name="Lesage-Meessen L."/>
            <person name="Balint B."/>
            <person name="Merenyi Z."/>
            <person name="de Eugenio L."/>
            <person name="Morin E."/>
            <person name="Martinez A.T."/>
            <person name="Baldrian P."/>
            <person name="Stursova M."/>
            <person name="Martinez M.J."/>
            <person name="Novotny C."/>
            <person name="Magnuson J.K."/>
            <person name="Spatafora J.W."/>
            <person name="Maurice S."/>
            <person name="Pangilinan J."/>
            <person name="Andreopoulos W."/>
            <person name="LaButti K."/>
            <person name="Hundley H."/>
            <person name="Na H."/>
            <person name="Kuo A."/>
            <person name="Barry K."/>
            <person name="Lipzen A."/>
            <person name="Henrissat B."/>
            <person name="Riley R."/>
            <person name="Ahrendt S."/>
            <person name="Nagy L.G."/>
            <person name="Grigoriev I.V."/>
            <person name="Martin F."/>
            <person name="Rosso M.N."/>
        </authorList>
    </citation>
    <scope>NUCLEOTIDE SEQUENCE</scope>
    <source>
        <strain evidence="1">CBS 384.51</strain>
    </source>
</reference>
<protein>
    <submittedName>
        <fullName evidence="1">KRI1-like family C-terminal-domain-containing protein</fullName>
    </submittedName>
</protein>
<organism evidence="1 2">
    <name type="scientific">Irpex rosettiformis</name>
    <dbReference type="NCBI Taxonomy" id="378272"/>
    <lineage>
        <taxon>Eukaryota</taxon>
        <taxon>Fungi</taxon>
        <taxon>Dikarya</taxon>
        <taxon>Basidiomycota</taxon>
        <taxon>Agaricomycotina</taxon>
        <taxon>Agaricomycetes</taxon>
        <taxon>Polyporales</taxon>
        <taxon>Irpicaceae</taxon>
        <taxon>Irpex</taxon>
    </lineage>
</organism>
<accession>A0ACB8U9F8</accession>
<sequence>MDPDDMDPDANHYDGDEWDGTEEMRKRKLGEYMDELYGLEFKDMVGDMPTRFKYTKVGLNMFALSPVDILLSTDAEFNQYVGLKKLAPYRKGALPWDKKRGARLKELESSLQRKVKQDATEPPEHADGDAGPSKIERRRHKKSGKASVDA</sequence>
<evidence type="ECO:0000313" key="1">
    <source>
        <dbReference type="EMBL" id="KAI0090595.1"/>
    </source>
</evidence>
<gene>
    <name evidence="1" type="ORF">BDY19DRAFT_936109</name>
</gene>
<evidence type="ECO:0000313" key="2">
    <source>
        <dbReference type="Proteomes" id="UP001055072"/>
    </source>
</evidence>
<keyword evidence="2" id="KW-1185">Reference proteome</keyword>
<dbReference type="Proteomes" id="UP001055072">
    <property type="component" value="Unassembled WGS sequence"/>
</dbReference>
<comment type="caution">
    <text evidence="1">The sequence shown here is derived from an EMBL/GenBank/DDBJ whole genome shotgun (WGS) entry which is preliminary data.</text>
</comment>
<proteinExistence type="predicted"/>
<dbReference type="EMBL" id="MU274907">
    <property type="protein sequence ID" value="KAI0090595.1"/>
    <property type="molecule type" value="Genomic_DNA"/>
</dbReference>
<name>A0ACB8U9F8_9APHY</name>